<dbReference type="InterPro" id="IPR000792">
    <property type="entry name" value="Tscrpt_reg_LuxR_C"/>
</dbReference>
<dbReference type="SUPFAM" id="SSF52172">
    <property type="entry name" value="CheY-like"/>
    <property type="match status" value="1"/>
</dbReference>
<dbReference type="InterPro" id="IPR058245">
    <property type="entry name" value="NreC/VraR/RcsB-like_REC"/>
</dbReference>
<keyword evidence="2" id="KW-0238">DNA-binding</keyword>
<organism evidence="6 7">
    <name type="scientific">Sphingobium vermicomposti</name>
    <dbReference type="NCBI Taxonomy" id="529005"/>
    <lineage>
        <taxon>Bacteria</taxon>
        <taxon>Pseudomonadati</taxon>
        <taxon>Pseudomonadota</taxon>
        <taxon>Alphaproteobacteria</taxon>
        <taxon>Sphingomonadales</taxon>
        <taxon>Sphingomonadaceae</taxon>
        <taxon>Sphingobium</taxon>
    </lineage>
</organism>
<dbReference type="InterPro" id="IPR016032">
    <property type="entry name" value="Sig_transdc_resp-reg_C-effctor"/>
</dbReference>
<evidence type="ECO:0000256" key="3">
    <source>
        <dbReference type="PROSITE-ProRule" id="PRU00169"/>
    </source>
</evidence>
<dbReference type="SMART" id="SM00448">
    <property type="entry name" value="REC"/>
    <property type="match status" value="1"/>
</dbReference>
<keyword evidence="1 3" id="KW-0597">Phosphoprotein</keyword>
<evidence type="ECO:0000313" key="6">
    <source>
        <dbReference type="EMBL" id="NIJ16041.1"/>
    </source>
</evidence>
<comment type="caution">
    <text evidence="6">The sequence shown here is derived from an EMBL/GenBank/DDBJ whole genome shotgun (WGS) entry which is preliminary data.</text>
</comment>
<evidence type="ECO:0000313" key="7">
    <source>
        <dbReference type="Proteomes" id="UP000576821"/>
    </source>
</evidence>
<dbReference type="CDD" id="cd06170">
    <property type="entry name" value="LuxR_C_like"/>
    <property type="match status" value="1"/>
</dbReference>
<dbReference type="Pfam" id="PF00072">
    <property type="entry name" value="Response_reg"/>
    <property type="match status" value="1"/>
</dbReference>
<feature type="modified residue" description="4-aspartylphosphate" evidence="3">
    <location>
        <position position="55"/>
    </location>
</feature>
<accession>A0A846M5Z4</accession>
<dbReference type="EMBL" id="JAASQR010000002">
    <property type="protein sequence ID" value="NIJ16041.1"/>
    <property type="molecule type" value="Genomic_DNA"/>
</dbReference>
<dbReference type="InterPro" id="IPR011006">
    <property type="entry name" value="CheY-like_superfamily"/>
</dbReference>
<dbReference type="Pfam" id="PF00196">
    <property type="entry name" value="GerE"/>
    <property type="match status" value="1"/>
</dbReference>
<dbReference type="SUPFAM" id="SSF46894">
    <property type="entry name" value="C-terminal effector domain of the bipartite response regulators"/>
    <property type="match status" value="1"/>
</dbReference>
<dbReference type="InterPro" id="IPR001789">
    <property type="entry name" value="Sig_transdc_resp-reg_receiver"/>
</dbReference>
<dbReference type="PROSITE" id="PS50043">
    <property type="entry name" value="HTH_LUXR_2"/>
    <property type="match status" value="1"/>
</dbReference>
<dbReference type="Proteomes" id="UP000576821">
    <property type="component" value="Unassembled WGS sequence"/>
</dbReference>
<evidence type="ECO:0000256" key="2">
    <source>
        <dbReference type="ARBA" id="ARBA00023125"/>
    </source>
</evidence>
<protein>
    <submittedName>
        <fullName evidence="6">Two-component system nitrate/nitrite response regulator NarL</fullName>
    </submittedName>
</protein>
<gene>
    <name evidence="6" type="ORF">FHS54_001007</name>
</gene>
<dbReference type="PRINTS" id="PR00038">
    <property type="entry name" value="HTHLUXR"/>
</dbReference>
<dbReference type="SMART" id="SM00421">
    <property type="entry name" value="HTH_LUXR"/>
    <property type="match status" value="1"/>
</dbReference>
<evidence type="ECO:0000256" key="1">
    <source>
        <dbReference type="ARBA" id="ARBA00022553"/>
    </source>
</evidence>
<dbReference type="GO" id="GO:0006355">
    <property type="term" value="P:regulation of DNA-templated transcription"/>
    <property type="evidence" value="ECO:0007669"/>
    <property type="project" value="InterPro"/>
</dbReference>
<dbReference type="CDD" id="cd17535">
    <property type="entry name" value="REC_NarL-like"/>
    <property type="match status" value="1"/>
</dbReference>
<dbReference type="GO" id="GO:0000160">
    <property type="term" value="P:phosphorelay signal transduction system"/>
    <property type="evidence" value="ECO:0007669"/>
    <property type="project" value="InterPro"/>
</dbReference>
<dbReference type="PROSITE" id="PS50110">
    <property type="entry name" value="RESPONSE_REGULATORY"/>
    <property type="match status" value="1"/>
</dbReference>
<dbReference type="AlphaFoldDB" id="A0A846M5Z4"/>
<proteinExistence type="predicted"/>
<sequence length="218" mass="23646">MIRSVFLMDDHPVVLRGLADLVAMEPDFQVVGSTTEGAGAFAMIDRLRPDIAILDINLPDVSGLALLRRLCAADLPVRAVFLTSLITPAQLSEAIANGIWGIVLKEAAPDTLVDCLRAVADGRRWLPAEIVRNADPLWDEDMASSTFDALTPREREIASRACRGLSNKEIARELGAGEGTVKIHLHNIFQKLRITNRTAMAALYFEQTGEAKGDASNG</sequence>
<feature type="domain" description="HTH luxR-type" evidence="4">
    <location>
        <begin position="143"/>
        <end position="208"/>
    </location>
</feature>
<dbReference type="InterPro" id="IPR039420">
    <property type="entry name" value="WalR-like"/>
</dbReference>
<reference evidence="6 7" key="1">
    <citation type="submission" date="2020-03" db="EMBL/GenBank/DDBJ databases">
        <title>Genomic Encyclopedia of Type Strains, Phase IV (KMG-IV): sequencing the most valuable type-strain genomes for metagenomic binning, comparative biology and taxonomic classification.</title>
        <authorList>
            <person name="Goeker M."/>
        </authorList>
    </citation>
    <scope>NUCLEOTIDE SEQUENCE [LARGE SCALE GENOMIC DNA]</scope>
    <source>
        <strain evidence="6 7">DSM 21299</strain>
    </source>
</reference>
<keyword evidence="7" id="KW-1185">Reference proteome</keyword>
<dbReference type="GO" id="GO:0003677">
    <property type="term" value="F:DNA binding"/>
    <property type="evidence" value="ECO:0007669"/>
    <property type="project" value="UniProtKB-KW"/>
</dbReference>
<dbReference type="Gene3D" id="3.40.50.2300">
    <property type="match status" value="1"/>
</dbReference>
<evidence type="ECO:0000259" key="4">
    <source>
        <dbReference type="PROSITE" id="PS50043"/>
    </source>
</evidence>
<dbReference type="PANTHER" id="PTHR43214:SF43">
    <property type="entry name" value="TWO-COMPONENT RESPONSE REGULATOR"/>
    <property type="match status" value="1"/>
</dbReference>
<feature type="domain" description="Response regulatory" evidence="5">
    <location>
        <begin position="4"/>
        <end position="120"/>
    </location>
</feature>
<evidence type="ECO:0000259" key="5">
    <source>
        <dbReference type="PROSITE" id="PS50110"/>
    </source>
</evidence>
<dbReference type="RefSeq" id="WP_208404791.1">
    <property type="nucleotide sequence ID" value="NZ_JAASQR010000002.1"/>
</dbReference>
<name>A0A846M5Z4_9SPHN</name>
<dbReference type="PANTHER" id="PTHR43214">
    <property type="entry name" value="TWO-COMPONENT RESPONSE REGULATOR"/>
    <property type="match status" value="1"/>
</dbReference>